<feature type="region of interest" description="Disordered" evidence="2">
    <location>
        <begin position="225"/>
        <end position="266"/>
    </location>
</feature>
<dbReference type="InterPro" id="IPR003018">
    <property type="entry name" value="GAF"/>
</dbReference>
<evidence type="ECO:0000256" key="2">
    <source>
        <dbReference type="SAM" id="MobiDB-lite"/>
    </source>
</evidence>
<dbReference type="InterPro" id="IPR036457">
    <property type="entry name" value="PPM-type-like_dom_sf"/>
</dbReference>
<feature type="region of interest" description="Disordered" evidence="2">
    <location>
        <begin position="41"/>
        <end position="61"/>
    </location>
</feature>
<comment type="caution">
    <text evidence="5">The sequence shown here is derived from an EMBL/GenBank/DDBJ whole genome shotgun (WGS) entry which is preliminary data.</text>
</comment>
<organism evidence="5 6">
    <name type="scientific">Streptomyces montanisoli</name>
    <dbReference type="NCBI Taxonomy" id="2798581"/>
    <lineage>
        <taxon>Bacteria</taxon>
        <taxon>Bacillati</taxon>
        <taxon>Actinomycetota</taxon>
        <taxon>Actinomycetes</taxon>
        <taxon>Kitasatosporales</taxon>
        <taxon>Streptomycetaceae</taxon>
        <taxon>Streptomyces</taxon>
    </lineage>
</organism>
<evidence type="ECO:0000256" key="1">
    <source>
        <dbReference type="ARBA" id="ARBA00022801"/>
    </source>
</evidence>
<dbReference type="Pfam" id="PF07228">
    <property type="entry name" value="SpoIIE"/>
    <property type="match status" value="1"/>
</dbReference>
<dbReference type="InterPro" id="IPR001932">
    <property type="entry name" value="PPM-type_phosphatase-like_dom"/>
</dbReference>
<keyword evidence="6" id="KW-1185">Reference proteome</keyword>
<feature type="compositionally biased region" description="Basic and acidic residues" evidence="2">
    <location>
        <begin position="238"/>
        <end position="266"/>
    </location>
</feature>
<dbReference type="SUPFAM" id="SSF55781">
    <property type="entry name" value="GAF domain-like"/>
    <property type="match status" value="2"/>
</dbReference>
<feature type="domain" description="GAF" evidence="3">
    <location>
        <begin position="273"/>
        <end position="438"/>
    </location>
</feature>
<dbReference type="InterPro" id="IPR029016">
    <property type="entry name" value="GAF-like_dom_sf"/>
</dbReference>
<dbReference type="GO" id="GO:0016791">
    <property type="term" value="F:phosphatase activity"/>
    <property type="evidence" value="ECO:0007669"/>
    <property type="project" value="TreeGrafter"/>
</dbReference>
<dbReference type="PANTHER" id="PTHR43156:SF2">
    <property type="entry name" value="STAGE II SPORULATION PROTEIN E"/>
    <property type="match status" value="1"/>
</dbReference>
<evidence type="ECO:0000313" key="5">
    <source>
        <dbReference type="EMBL" id="MBP0459024.1"/>
    </source>
</evidence>
<dbReference type="Proteomes" id="UP000670475">
    <property type="component" value="Unassembled WGS sequence"/>
</dbReference>
<dbReference type="SUPFAM" id="SSF81606">
    <property type="entry name" value="PP2C-like"/>
    <property type="match status" value="1"/>
</dbReference>
<protein>
    <submittedName>
        <fullName evidence="5">SpoIIE family protein phosphatase</fullName>
    </submittedName>
</protein>
<evidence type="ECO:0000259" key="3">
    <source>
        <dbReference type="SMART" id="SM00065"/>
    </source>
</evidence>
<proteinExistence type="predicted"/>
<dbReference type="EMBL" id="JAGIQL010000058">
    <property type="protein sequence ID" value="MBP0459024.1"/>
    <property type="molecule type" value="Genomic_DNA"/>
</dbReference>
<dbReference type="SMART" id="SM00331">
    <property type="entry name" value="PP2C_SIG"/>
    <property type="match status" value="1"/>
</dbReference>
<dbReference type="Pfam" id="PF01590">
    <property type="entry name" value="GAF"/>
    <property type="match status" value="1"/>
</dbReference>
<dbReference type="SMART" id="SM00065">
    <property type="entry name" value="GAF"/>
    <property type="match status" value="2"/>
</dbReference>
<sequence>MRLCPGGGFAADRAASAPPSGGTVAGDLRFPLGRKRRKARSREVGVVRSTGAGEPGAPGPGRLEALRLAGLSAAADEDMDRFARLVARLLGVPVALVSLLEEDRQVFPGMVGLAEPWASSRETPLSHSLCRHVVDSGRPLVLPDARVDVELCTSPAIPDLGVIAYAGMPLTDAAGHVLGSLCAIDDRPREWGGADLTGLEDLAAACSAALRLRILTQQTLQERASAESTGAMARAAHRRAESARRAAESAHRAAEEGRREAQQLERRARHGMEQAELLLRASEDLAQSIGVGDVRRRLHGLFGEQGPYVGLLVAEEHGLRRVYDPDADQAIVDEPGHLAADDDFPTARAFRERRAVLVPDRETFARDYSAGALAGLDALGATTALCLPLQGSTGTVGVLTLCWRDRHDVTLIERATFTAVAGYVSQAVERALFVEERVSVARQLQAAMLTELPVVEGLEIAAVYVAAAAGDMVGGDWYDAYPLPPATPGGAAGLAVTAGDITGHDTHAATVMGQVRSMLRQATFDHPPYGPAAAVSALDQATTVLGLEPGGTLVHTRLEPAAAGAWALTWCNAGHPAPLLMPPGGLAQRLVEHGPMVHPVIGTPARSEQARHLEPGALLFLYTDGVVERRGQDIDEAIDTLAALVTGHGHRPLPELLDTVVKHVAAPVEDDITLIAVRVSPDGP</sequence>
<dbReference type="AlphaFoldDB" id="A0A940RYT4"/>
<dbReference type="Gene3D" id="3.30.450.40">
    <property type="match status" value="2"/>
</dbReference>
<gene>
    <name evidence="5" type="ORF">JFN87_16155</name>
</gene>
<feature type="domain" description="GAF" evidence="3">
    <location>
        <begin position="74"/>
        <end position="220"/>
    </location>
</feature>
<keyword evidence="1" id="KW-0378">Hydrolase</keyword>
<evidence type="ECO:0000313" key="6">
    <source>
        <dbReference type="Proteomes" id="UP000670475"/>
    </source>
</evidence>
<dbReference type="Gene3D" id="3.60.40.10">
    <property type="entry name" value="PPM-type phosphatase domain"/>
    <property type="match status" value="1"/>
</dbReference>
<evidence type="ECO:0000259" key="4">
    <source>
        <dbReference type="SMART" id="SM00331"/>
    </source>
</evidence>
<feature type="domain" description="PPM-type phosphatase" evidence="4">
    <location>
        <begin position="455"/>
        <end position="679"/>
    </location>
</feature>
<name>A0A940RYT4_9ACTN</name>
<dbReference type="Pfam" id="PF13185">
    <property type="entry name" value="GAF_2"/>
    <property type="match status" value="1"/>
</dbReference>
<accession>A0A940RYT4</accession>
<dbReference type="InterPro" id="IPR052016">
    <property type="entry name" value="Bact_Sigma-Reg"/>
</dbReference>
<dbReference type="PANTHER" id="PTHR43156">
    <property type="entry name" value="STAGE II SPORULATION PROTEIN E-RELATED"/>
    <property type="match status" value="1"/>
</dbReference>
<reference evidence="5" key="1">
    <citation type="submission" date="2021-03" db="EMBL/GenBank/DDBJ databases">
        <title>Whole genome sequence of Streptomyces bomunensis MMS17-BM035.</title>
        <authorList>
            <person name="Lee J.H."/>
        </authorList>
    </citation>
    <scope>NUCLEOTIDE SEQUENCE</scope>
    <source>
        <strain evidence="5">MMS17-BM035</strain>
    </source>
</reference>